<comment type="function">
    <text evidence="5 6">Structural component of flagellum, the bacterial motility apparatus. Part of the rod structure of flagellar basal body.</text>
</comment>
<keyword evidence="8" id="KW-0282">Flagellum</keyword>
<dbReference type="STRING" id="538381.GCA_001696535_01147"/>
<dbReference type="NCBIfam" id="TIGR01396">
    <property type="entry name" value="FlgB"/>
    <property type="match status" value="1"/>
</dbReference>
<dbReference type="PIRSF" id="PIRSF002889">
    <property type="entry name" value="Rod_FlgB"/>
    <property type="match status" value="1"/>
</dbReference>
<protein>
    <recommendedName>
        <fullName evidence="3 6">Flagellar basal body rod protein FlgB</fullName>
    </recommendedName>
</protein>
<comment type="subcellular location">
    <subcellularLocation>
        <location evidence="1 6">Bacterial flagellum basal body</location>
    </subcellularLocation>
</comment>
<dbReference type="InterPro" id="IPR001444">
    <property type="entry name" value="Flag_bb_rod_N"/>
</dbReference>
<dbReference type="NCBIfam" id="NF004654">
    <property type="entry name" value="PRK06004.1"/>
    <property type="match status" value="1"/>
</dbReference>
<evidence type="ECO:0000256" key="3">
    <source>
        <dbReference type="ARBA" id="ARBA00014376"/>
    </source>
</evidence>
<keyword evidence="4 6" id="KW-0975">Bacterial flagellum</keyword>
<dbReference type="Proteomes" id="UP000219331">
    <property type="component" value="Unassembled WGS sequence"/>
</dbReference>
<dbReference type="EMBL" id="OBML01000001">
    <property type="protein sequence ID" value="SOB89157.1"/>
    <property type="molecule type" value="Genomic_DNA"/>
</dbReference>
<evidence type="ECO:0000256" key="6">
    <source>
        <dbReference type="PIRNR" id="PIRNR002889"/>
    </source>
</evidence>
<feature type="domain" description="Flagellar basal body rod protein N-terminal" evidence="7">
    <location>
        <begin position="19"/>
        <end position="39"/>
    </location>
</feature>
<dbReference type="GO" id="GO:0071973">
    <property type="term" value="P:bacterial-type flagellum-dependent cell motility"/>
    <property type="evidence" value="ECO:0007669"/>
    <property type="project" value="InterPro"/>
</dbReference>
<keyword evidence="8" id="KW-0969">Cilium</keyword>
<evidence type="ECO:0000313" key="9">
    <source>
        <dbReference type="Proteomes" id="UP000219331"/>
    </source>
</evidence>
<organism evidence="8 9">
    <name type="scientific">Stappia indica</name>
    <dbReference type="NCBI Taxonomy" id="538381"/>
    <lineage>
        <taxon>Bacteria</taxon>
        <taxon>Pseudomonadati</taxon>
        <taxon>Pseudomonadota</taxon>
        <taxon>Alphaproteobacteria</taxon>
        <taxon>Hyphomicrobiales</taxon>
        <taxon>Stappiaceae</taxon>
        <taxon>Stappia</taxon>
    </lineage>
</organism>
<keyword evidence="9" id="KW-1185">Reference proteome</keyword>
<keyword evidence="8" id="KW-0966">Cell projection</keyword>
<evidence type="ECO:0000256" key="1">
    <source>
        <dbReference type="ARBA" id="ARBA00004117"/>
    </source>
</evidence>
<evidence type="ECO:0000259" key="7">
    <source>
        <dbReference type="Pfam" id="PF00460"/>
    </source>
</evidence>
<evidence type="ECO:0000256" key="4">
    <source>
        <dbReference type="ARBA" id="ARBA00023143"/>
    </source>
</evidence>
<dbReference type="AlphaFoldDB" id="A0A285R9V4"/>
<dbReference type="InterPro" id="IPR006300">
    <property type="entry name" value="FlgB"/>
</dbReference>
<comment type="subunit">
    <text evidence="6">The basal body constitutes a major portion of the flagellar organelle and consists of a number of rings mounted on a central rod.</text>
</comment>
<dbReference type="OrthoDB" id="9788334at2"/>
<accession>A0A285R9V4</accession>
<evidence type="ECO:0000313" key="8">
    <source>
        <dbReference type="EMBL" id="SOB89157.1"/>
    </source>
</evidence>
<name>A0A285R9V4_9HYPH</name>
<reference evidence="8 9" key="1">
    <citation type="submission" date="2017-08" db="EMBL/GenBank/DDBJ databases">
        <authorList>
            <person name="de Groot N.N."/>
        </authorList>
    </citation>
    <scope>NUCLEOTIDE SEQUENCE [LARGE SCALE GENOMIC DNA]</scope>
    <source>
        <strain evidence="8 9">USBA 352</strain>
    </source>
</reference>
<evidence type="ECO:0000256" key="2">
    <source>
        <dbReference type="ARBA" id="ARBA00009677"/>
    </source>
</evidence>
<dbReference type="GO" id="GO:0030694">
    <property type="term" value="C:bacterial-type flagellum basal body, rod"/>
    <property type="evidence" value="ECO:0007669"/>
    <property type="project" value="InterPro"/>
</dbReference>
<sequence>MSISDLPLFQALKSKMQWHQSRQGVLAENVANSDTPGFRGKDLEDFSFDKALAARTVGLATARTSSAHIVGSMMRETGGVERDAASGFEITPDGNTVVLEEQMMKVTANQMDYQTVASLYQKGLGLIRTALSRNG</sequence>
<gene>
    <name evidence="8" type="ORF">SAMN05421512_10165</name>
</gene>
<dbReference type="RefSeq" id="WP_067216997.1">
    <property type="nucleotide sequence ID" value="NZ_JAJGNR010000001.1"/>
</dbReference>
<dbReference type="Pfam" id="PF00460">
    <property type="entry name" value="Flg_bb_rod"/>
    <property type="match status" value="1"/>
</dbReference>
<comment type="similarity">
    <text evidence="2 6">Belongs to the flagella basal body rod proteins family.</text>
</comment>
<evidence type="ECO:0000256" key="5">
    <source>
        <dbReference type="ARBA" id="ARBA00024934"/>
    </source>
</evidence>
<proteinExistence type="inferred from homology"/>